<dbReference type="GO" id="GO:0034979">
    <property type="term" value="F:NAD-dependent protein lysine deacetylase activity"/>
    <property type="evidence" value="ECO:0007669"/>
    <property type="project" value="UniProtKB-EC"/>
</dbReference>
<keyword evidence="6" id="KW-0012">Acyltransferase</keyword>
<evidence type="ECO:0000259" key="5">
    <source>
        <dbReference type="PROSITE" id="PS50305"/>
    </source>
</evidence>
<comment type="caution">
    <text evidence="6">The sequence shown here is derived from an EMBL/GenBank/DDBJ whole genome shotgun (WGS) entry which is preliminary data.</text>
</comment>
<accession>A0ABU8W3U3</accession>
<dbReference type="PANTHER" id="PTHR11085:SF4">
    <property type="entry name" value="NAD-DEPENDENT PROTEIN DEACYLASE"/>
    <property type="match status" value="1"/>
</dbReference>
<dbReference type="InterPro" id="IPR050134">
    <property type="entry name" value="NAD-dep_sirtuin_deacylases"/>
</dbReference>
<dbReference type="InterPro" id="IPR026591">
    <property type="entry name" value="Sirtuin_cat_small_dom_sf"/>
</dbReference>
<dbReference type="InterPro" id="IPR026590">
    <property type="entry name" value="Ssirtuin_cat_dom"/>
</dbReference>
<evidence type="ECO:0000256" key="4">
    <source>
        <dbReference type="PROSITE-ProRule" id="PRU00236"/>
    </source>
</evidence>
<dbReference type="PANTHER" id="PTHR11085">
    <property type="entry name" value="NAD-DEPENDENT PROTEIN DEACYLASE SIRTUIN-5, MITOCHONDRIAL-RELATED"/>
    <property type="match status" value="1"/>
</dbReference>
<comment type="caution">
    <text evidence="4">Lacks conserved residue(s) required for the propagation of feature annotation.</text>
</comment>
<dbReference type="Proteomes" id="UP001363010">
    <property type="component" value="Unassembled WGS sequence"/>
</dbReference>
<evidence type="ECO:0000313" key="6">
    <source>
        <dbReference type="EMBL" id="MEJ8824032.1"/>
    </source>
</evidence>
<dbReference type="EMBL" id="JBBKZV010000011">
    <property type="protein sequence ID" value="MEJ8824032.1"/>
    <property type="molecule type" value="Genomic_DNA"/>
</dbReference>
<evidence type="ECO:0000256" key="3">
    <source>
        <dbReference type="ARBA" id="ARBA00023027"/>
    </source>
</evidence>
<gene>
    <name evidence="6" type="ORF">WKW80_18700</name>
</gene>
<proteinExistence type="predicted"/>
<keyword evidence="3" id="KW-0520">NAD</keyword>
<name>A0ABU8W3U3_9BURK</name>
<keyword evidence="7" id="KW-1185">Reference proteome</keyword>
<protein>
    <recommendedName>
        <fullName evidence="1">protein acetyllysine N-acetyltransferase</fullName>
        <ecNumber evidence="1">2.3.1.286</ecNumber>
    </recommendedName>
</protein>
<dbReference type="Gene3D" id="3.40.50.1220">
    <property type="entry name" value="TPP-binding domain"/>
    <property type="match status" value="1"/>
</dbReference>
<feature type="domain" description="Deacetylase sirtuin-type" evidence="5">
    <location>
        <begin position="1"/>
        <end position="230"/>
    </location>
</feature>
<sequence length="240" mass="26002">MASLNPRKIVVFSGSGVSAESGLPTFRDSGGLWRQYAWEEVASPEGWRKHPEVVQAFYNERRHLAAAAQPNAAHRAIAALQQFFEVVVVTQNVDDLHERAGSARVVHVHGELAYARGEHSGLRQRVGAEPIQMGQLCAKGSQLRPDIVWFGESVQHFEESKAHIAEAGRLLVVGTSLSVFPAASLVHAAAASADKVVVAFELDSPPDGFDWLRGKATECVPQVVARWLEEAARASQGQPA</sequence>
<dbReference type="InterPro" id="IPR003000">
    <property type="entry name" value="Sirtuin"/>
</dbReference>
<dbReference type="Pfam" id="PF02146">
    <property type="entry name" value="SIR2"/>
    <property type="match status" value="1"/>
</dbReference>
<evidence type="ECO:0000313" key="7">
    <source>
        <dbReference type="Proteomes" id="UP001363010"/>
    </source>
</evidence>
<dbReference type="PROSITE" id="PS50305">
    <property type="entry name" value="SIRTUIN"/>
    <property type="match status" value="1"/>
</dbReference>
<dbReference type="RefSeq" id="WP_340365067.1">
    <property type="nucleotide sequence ID" value="NZ_JBBKZV010000011.1"/>
</dbReference>
<dbReference type="SUPFAM" id="SSF52467">
    <property type="entry name" value="DHS-like NAD/FAD-binding domain"/>
    <property type="match status" value="1"/>
</dbReference>
<reference evidence="6 7" key="1">
    <citation type="submission" date="2024-03" db="EMBL/GenBank/DDBJ databases">
        <title>Novel species of the genus Variovorax.</title>
        <authorList>
            <person name="Liu Q."/>
            <person name="Xin Y.-H."/>
        </authorList>
    </citation>
    <scope>NUCLEOTIDE SEQUENCE [LARGE SCALE GENOMIC DNA]</scope>
    <source>
        <strain evidence="6 7">KACC 18501</strain>
    </source>
</reference>
<evidence type="ECO:0000256" key="2">
    <source>
        <dbReference type="ARBA" id="ARBA00022679"/>
    </source>
</evidence>
<evidence type="ECO:0000256" key="1">
    <source>
        <dbReference type="ARBA" id="ARBA00012928"/>
    </source>
</evidence>
<dbReference type="EC" id="2.3.1.286" evidence="1"/>
<dbReference type="Gene3D" id="3.30.1600.10">
    <property type="entry name" value="SIR2/SIRT2 'Small Domain"/>
    <property type="match status" value="1"/>
</dbReference>
<dbReference type="InterPro" id="IPR029035">
    <property type="entry name" value="DHS-like_NAD/FAD-binding_dom"/>
</dbReference>
<organism evidence="6 7">
    <name type="scientific">Variovorax humicola</name>
    <dbReference type="NCBI Taxonomy" id="1769758"/>
    <lineage>
        <taxon>Bacteria</taxon>
        <taxon>Pseudomonadati</taxon>
        <taxon>Pseudomonadota</taxon>
        <taxon>Betaproteobacteria</taxon>
        <taxon>Burkholderiales</taxon>
        <taxon>Comamonadaceae</taxon>
        <taxon>Variovorax</taxon>
    </lineage>
</organism>
<keyword evidence="2 6" id="KW-0808">Transferase</keyword>